<proteinExistence type="predicted"/>
<reference evidence="1 2" key="1">
    <citation type="submission" date="2016-10" db="EMBL/GenBank/DDBJ databases">
        <authorList>
            <person name="de Groot N.N."/>
        </authorList>
    </citation>
    <scope>NUCLEOTIDE SEQUENCE [LARGE SCALE GENOMIC DNA]</scope>
    <source>
        <strain evidence="1 2">DSM 26130</strain>
    </source>
</reference>
<accession>A0A1I1LKL1</accession>
<gene>
    <name evidence="1" type="ORF">SAMN05216167_102268</name>
</gene>
<protein>
    <submittedName>
        <fullName evidence="1">Uncharacterized protein</fullName>
    </submittedName>
</protein>
<dbReference type="OrthoDB" id="962196at2"/>
<evidence type="ECO:0000313" key="2">
    <source>
        <dbReference type="Proteomes" id="UP000198598"/>
    </source>
</evidence>
<dbReference type="AlphaFoldDB" id="A0A1I1LKL1"/>
<keyword evidence="2" id="KW-1185">Reference proteome</keyword>
<organism evidence="1 2">
    <name type="scientific">Spirosoma endophyticum</name>
    <dbReference type="NCBI Taxonomy" id="662367"/>
    <lineage>
        <taxon>Bacteria</taxon>
        <taxon>Pseudomonadati</taxon>
        <taxon>Bacteroidota</taxon>
        <taxon>Cytophagia</taxon>
        <taxon>Cytophagales</taxon>
        <taxon>Cytophagaceae</taxon>
        <taxon>Spirosoma</taxon>
    </lineage>
</organism>
<dbReference type="EMBL" id="FOLQ01000002">
    <property type="protein sequence ID" value="SFC73569.1"/>
    <property type="molecule type" value="Genomic_DNA"/>
</dbReference>
<name>A0A1I1LKL1_9BACT</name>
<sequence length="292" mass="33415">MNDYILSRDGLMNRVVATLCFCALLTNWTGSSAQPALGIPSQRVARLEIFYPEFSPYPASRKALDVVTVDGKETQFVAKDTRLFQYDGQQRLISYKLKQIAQTDEGQEYGGDTLRNRYSYNNGRMTEVEGGTQRTYEYPLDDTQHRVLTHTKTGYSYINVDTLRKYSTEGILTEITTQGSRQVITVAEGNVTKIEQYNVASGKLEKVTNFDYDNAHYAPPAQVTFLGEASRNALNKQTILDYSFAEGVRTYTFSYRNQYDNQGRMNQQLEYTEDPTLNQGKAFVSQLRKYYY</sequence>
<evidence type="ECO:0000313" key="1">
    <source>
        <dbReference type="EMBL" id="SFC73569.1"/>
    </source>
</evidence>
<dbReference type="Proteomes" id="UP000198598">
    <property type="component" value="Unassembled WGS sequence"/>
</dbReference>
<dbReference type="RefSeq" id="WP_143100642.1">
    <property type="nucleotide sequence ID" value="NZ_FOLQ01000002.1"/>
</dbReference>